<keyword evidence="7 16" id="KW-0479">Metal-binding</keyword>
<dbReference type="eggNOG" id="COG0021">
    <property type="taxonomic scope" value="Bacteria"/>
</dbReference>
<dbReference type="STRING" id="642227.HA49_06510"/>
<comment type="caution">
    <text evidence="20">The sequence shown here is derived from an EMBL/GenBank/DDBJ whole genome shotgun (WGS) entry which is preliminary data.</text>
</comment>
<proteinExistence type="inferred from homology"/>
<protein>
    <recommendedName>
        <fullName evidence="5 12">Transketolase</fullName>
        <ecNumber evidence="5 12">2.2.1.1</ecNumber>
    </recommendedName>
</protein>
<evidence type="ECO:0000256" key="9">
    <source>
        <dbReference type="ARBA" id="ARBA00022842"/>
    </source>
</evidence>
<evidence type="ECO:0000256" key="12">
    <source>
        <dbReference type="NCBIfam" id="TIGR00232"/>
    </source>
</evidence>
<evidence type="ECO:0000256" key="18">
    <source>
        <dbReference type="RuleBase" id="RU004996"/>
    </source>
</evidence>
<dbReference type="InterPro" id="IPR005475">
    <property type="entry name" value="Transketolase-like_Pyr-bd"/>
</dbReference>
<evidence type="ECO:0000256" key="7">
    <source>
        <dbReference type="ARBA" id="ARBA00022723"/>
    </source>
</evidence>
<feature type="binding site" evidence="14">
    <location>
        <position position="469"/>
    </location>
    <ligand>
        <name>substrate</name>
    </ligand>
</feature>
<feature type="binding site" evidence="14">
    <location>
        <position position="358"/>
    </location>
    <ligand>
        <name>substrate</name>
    </ligand>
</feature>
<dbReference type="PANTHER" id="PTHR43522:SF2">
    <property type="entry name" value="TRANSKETOLASE 1-RELATED"/>
    <property type="match status" value="1"/>
</dbReference>
<dbReference type="Pfam" id="PF02779">
    <property type="entry name" value="Transket_pyr"/>
    <property type="match status" value="1"/>
</dbReference>
<dbReference type="SUPFAM" id="SSF52922">
    <property type="entry name" value="TK C-terminal domain-like"/>
    <property type="match status" value="1"/>
</dbReference>
<dbReference type="GO" id="GO:0005829">
    <property type="term" value="C:cytosol"/>
    <property type="evidence" value="ECO:0007669"/>
    <property type="project" value="TreeGrafter"/>
</dbReference>
<feature type="site" description="Important for catalytic activity" evidence="17">
    <location>
        <position position="261"/>
    </location>
</feature>
<dbReference type="CDD" id="cd07033">
    <property type="entry name" value="TPP_PYR_DXS_TK_like"/>
    <property type="match status" value="1"/>
</dbReference>
<evidence type="ECO:0000256" key="16">
    <source>
        <dbReference type="PIRSR" id="PIRSR605478-4"/>
    </source>
</evidence>
<evidence type="ECO:0000256" key="3">
    <source>
        <dbReference type="ARBA" id="ARBA00007131"/>
    </source>
</evidence>
<evidence type="ECO:0000256" key="4">
    <source>
        <dbReference type="ARBA" id="ARBA00011738"/>
    </source>
</evidence>
<evidence type="ECO:0000313" key="21">
    <source>
        <dbReference type="Proteomes" id="UP000029577"/>
    </source>
</evidence>
<feature type="binding site" evidence="15">
    <location>
        <begin position="114"/>
        <end position="116"/>
    </location>
    <ligand>
        <name>thiamine diphosphate</name>
        <dbReference type="ChEBI" id="CHEBI:58937"/>
    </ligand>
</feature>
<dbReference type="Pfam" id="PF00456">
    <property type="entry name" value="Transketolase_N"/>
    <property type="match status" value="1"/>
</dbReference>
<dbReference type="Pfam" id="PF22613">
    <property type="entry name" value="Transketolase_C_1"/>
    <property type="match status" value="1"/>
</dbReference>
<keyword evidence="9 16" id="KW-0460">Magnesium</keyword>
<evidence type="ECO:0000256" key="17">
    <source>
        <dbReference type="PIRSR" id="PIRSR605478-5"/>
    </source>
</evidence>
<dbReference type="PROSITE" id="PS00802">
    <property type="entry name" value="TRANSKETOLASE_2"/>
    <property type="match status" value="1"/>
</dbReference>
<evidence type="ECO:0000256" key="1">
    <source>
        <dbReference type="ARBA" id="ARBA00001913"/>
    </source>
</evidence>
<feature type="binding site" evidence="14">
    <location>
        <position position="520"/>
    </location>
    <ligand>
        <name>substrate</name>
    </ligand>
</feature>
<organism evidence="20 21">
    <name type="scientific">Tatumella morbirosei</name>
    <dbReference type="NCBI Taxonomy" id="642227"/>
    <lineage>
        <taxon>Bacteria</taxon>
        <taxon>Pseudomonadati</taxon>
        <taxon>Pseudomonadota</taxon>
        <taxon>Gammaproteobacteria</taxon>
        <taxon>Enterobacterales</taxon>
        <taxon>Erwiniaceae</taxon>
        <taxon>Tatumella</taxon>
    </lineage>
</organism>
<evidence type="ECO:0000259" key="19">
    <source>
        <dbReference type="SMART" id="SM00861"/>
    </source>
</evidence>
<dbReference type="NCBIfam" id="TIGR00232">
    <property type="entry name" value="tktlase_bact"/>
    <property type="match status" value="1"/>
</dbReference>
<dbReference type="Gene3D" id="3.40.50.970">
    <property type="match status" value="2"/>
</dbReference>
<comment type="cofactor">
    <cofactor evidence="18">
        <name>Mg(2+)</name>
        <dbReference type="ChEBI" id="CHEBI:18420"/>
    </cofactor>
    <cofactor evidence="18">
        <name>Ca(2+)</name>
        <dbReference type="ChEBI" id="CHEBI:29108"/>
    </cofactor>
    <cofactor evidence="18">
        <name>Mn(2+)</name>
        <dbReference type="ChEBI" id="CHEBI:29035"/>
    </cofactor>
    <cofactor evidence="18">
        <name>Co(2+)</name>
        <dbReference type="ChEBI" id="CHEBI:48828"/>
    </cofactor>
    <text evidence="18">Binds 1 Mg(2+) ion per subunit. Can also utilize other divalent metal cations, such as Ca(2+), Mn(2+) and Co(2+).</text>
</comment>
<dbReference type="PANTHER" id="PTHR43522">
    <property type="entry name" value="TRANSKETOLASE"/>
    <property type="match status" value="1"/>
</dbReference>
<evidence type="ECO:0000313" key="20">
    <source>
        <dbReference type="EMBL" id="KGD74933.1"/>
    </source>
</evidence>
<feature type="binding site" evidence="14">
    <location>
        <position position="461"/>
    </location>
    <ligand>
        <name>substrate</name>
    </ligand>
</feature>
<comment type="cofactor">
    <cofactor evidence="15">
        <name>thiamine diphosphate</name>
        <dbReference type="ChEBI" id="CHEBI:58937"/>
    </cofactor>
    <text evidence="15">Binds 1 thiamine pyrophosphate per subunit. During the reaction, the substrate forms a covalent intermediate with the cofactor.</text>
</comment>
<keyword evidence="21" id="KW-1185">Reference proteome</keyword>
<dbReference type="EMBL" id="JPKR02000004">
    <property type="protein sequence ID" value="KGD74933.1"/>
    <property type="molecule type" value="Genomic_DNA"/>
</dbReference>
<feature type="binding site" evidence="15">
    <location>
        <position position="437"/>
    </location>
    <ligand>
        <name>thiamine diphosphate</name>
        <dbReference type="ChEBI" id="CHEBI:58937"/>
    </ligand>
</feature>
<dbReference type="OrthoDB" id="8732661at2"/>
<feature type="site" description="Important for catalytic activity" evidence="17">
    <location>
        <position position="26"/>
    </location>
</feature>
<dbReference type="InterPro" id="IPR049557">
    <property type="entry name" value="Transketolase_CS"/>
</dbReference>
<comment type="catalytic activity">
    <reaction evidence="11 18">
        <text>D-sedoheptulose 7-phosphate + D-glyceraldehyde 3-phosphate = aldehydo-D-ribose 5-phosphate + D-xylulose 5-phosphate</text>
        <dbReference type="Rhea" id="RHEA:10508"/>
        <dbReference type="ChEBI" id="CHEBI:57483"/>
        <dbReference type="ChEBI" id="CHEBI:57737"/>
        <dbReference type="ChEBI" id="CHEBI:58273"/>
        <dbReference type="ChEBI" id="CHEBI:59776"/>
        <dbReference type="EC" id="2.2.1.1"/>
    </reaction>
</comment>
<dbReference type="PROSITE" id="PS00801">
    <property type="entry name" value="TRANSKETOLASE_1"/>
    <property type="match status" value="1"/>
</dbReference>
<dbReference type="Gene3D" id="3.40.50.920">
    <property type="match status" value="1"/>
</dbReference>
<feature type="binding site" evidence="14">
    <location>
        <position position="26"/>
    </location>
    <ligand>
        <name>substrate</name>
    </ligand>
</feature>
<evidence type="ECO:0000256" key="11">
    <source>
        <dbReference type="ARBA" id="ARBA00049473"/>
    </source>
</evidence>
<accession>A0A095UKG1</accession>
<feature type="binding site" evidence="15">
    <location>
        <position position="185"/>
    </location>
    <ligand>
        <name>thiamine diphosphate</name>
        <dbReference type="ChEBI" id="CHEBI:58937"/>
    </ligand>
</feature>
<feature type="binding site" evidence="16">
    <location>
        <position position="185"/>
    </location>
    <ligand>
        <name>Mg(2+)</name>
        <dbReference type="ChEBI" id="CHEBI:18420"/>
    </ligand>
</feature>
<evidence type="ECO:0000256" key="14">
    <source>
        <dbReference type="PIRSR" id="PIRSR605478-2"/>
    </source>
</evidence>
<comment type="subunit">
    <text evidence="4 18">Homodimer.</text>
</comment>
<evidence type="ECO:0000256" key="13">
    <source>
        <dbReference type="PIRSR" id="PIRSR605478-1"/>
    </source>
</evidence>
<dbReference type="InterPro" id="IPR005474">
    <property type="entry name" value="Transketolase_N"/>
</dbReference>
<comment type="cofactor">
    <cofactor evidence="16">
        <name>Mg(2+)</name>
        <dbReference type="ChEBI" id="CHEBI:18420"/>
    </cofactor>
    <text evidence="16">Binds 1 Mg(2+) ion per subunit. Can also utilize other divalent metal cations, such as Ca(2+), Mn(2+) and Co(2+).</text>
</comment>
<evidence type="ECO:0000256" key="2">
    <source>
        <dbReference type="ARBA" id="ARBA00001941"/>
    </source>
</evidence>
<feature type="binding site" evidence="16">
    <location>
        <position position="155"/>
    </location>
    <ligand>
        <name>Mg(2+)</name>
        <dbReference type="ChEBI" id="CHEBI:18420"/>
    </ligand>
</feature>
<dbReference type="Proteomes" id="UP000029577">
    <property type="component" value="Unassembled WGS sequence"/>
</dbReference>
<comment type="similarity">
    <text evidence="3 18">Belongs to the transketolase family.</text>
</comment>
<evidence type="ECO:0000256" key="15">
    <source>
        <dbReference type="PIRSR" id="PIRSR605478-3"/>
    </source>
</evidence>
<evidence type="ECO:0000256" key="8">
    <source>
        <dbReference type="ARBA" id="ARBA00022837"/>
    </source>
</evidence>
<dbReference type="RefSeq" id="WP_038018068.1">
    <property type="nucleotide sequence ID" value="NZ_JPKR02000004.1"/>
</dbReference>
<dbReference type="GO" id="GO:0046872">
    <property type="term" value="F:metal ion binding"/>
    <property type="evidence" value="ECO:0007669"/>
    <property type="project" value="UniProtKB-KW"/>
</dbReference>
<feature type="binding site" evidence="14">
    <location>
        <position position="385"/>
    </location>
    <ligand>
        <name>substrate</name>
    </ligand>
</feature>
<dbReference type="CDD" id="cd02012">
    <property type="entry name" value="TPP_TK"/>
    <property type="match status" value="1"/>
</dbReference>
<dbReference type="FunFam" id="3.40.50.920:FF:000003">
    <property type="entry name" value="Transketolase"/>
    <property type="match status" value="1"/>
</dbReference>
<feature type="binding site" evidence="15">
    <location>
        <position position="261"/>
    </location>
    <ligand>
        <name>thiamine diphosphate</name>
        <dbReference type="ChEBI" id="CHEBI:58937"/>
    </ligand>
</feature>
<feature type="binding site" evidence="14">
    <location>
        <position position="261"/>
    </location>
    <ligand>
        <name>substrate</name>
    </ligand>
</feature>
<dbReference type="InterPro" id="IPR005478">
    <property type="entry name" value="Transketolase_bac-like"/>
</dbReference>
<feature type="binding site" evidence="15">
    <location>
        <position position="66"/>
    </location>
    <ligand>
        <name>thiamine diphosphate</name>
        <dbReference type="ChEBI" id="CHEBI:58937"/>
    </ligand>
</feature>
<dbReference type="SMART" id="SM00861">
    <property type="entry name" value="Transket_pyr"/>
    <property type="match status" value="1"/>
</dbReference>
<evidence type="ECO:0000256" key="6">
    <source>
        <dbReference type="ARBA" id="ARBA00022679"/>
    </source>
</evidence>
<dbReference type="InterPro" id="IPR033247">
    <property type="entry name" value="Transketolase_fam"/>
</dbReference>
<feature type="binding site" evidence="16">
    <location>
        <position position="187"/>
    </location>
    <ligand>
        <name>Mg(2+)</name>
        <dbReference type="ChEBI" id="CHEBI:18420"/>
    </ligand>
</feature>
<dbReference type="InterPro" id="IPR029061">
    <property type="entry name" value="THDP-binding"/>
</dbReference>
<dbReference type="SUPFAM" id="SSF52518">
    <property type="entry name" value="Thiamin diphosphate-binding fold (THDP-binding)"/>
    <property type="match status" value="2"/>
</dbReference>
<dbReference type="FunFam" id="3.40.50.970:FF:000004">
    <property type="entry name" value="Transketolase"/>
    <property type="match status" value="1"/>
</dbReference>
<comment type="function">
    <text evidence="18">Catalyzes the transfer of a two-carbon ketol group from a ketose donor to an aldose acceptor, via a covalent intermediate with the cofactor thiamine pyrophosphate.</text>
</comment>
<gene>
    <name evidence="20" type="ORF">HA49_06510</name>
</gene>
<sequence length="663" mass="72405">MPSHKELANAIRALSMDAVQKANSGHPGAPMGMADIAEVLWRDYLNHNPQNPSWSDRDRFVLSNGHGSMLIYSLLHLTGYDLPIQELANFRQLHSRTPGHPEYGYTPGVETTTGPLGQGIANAVGFAIAERTLAAQFNRPGHDIVDHHTYVFMGDGCMMEGISHEVCSLAGTLKLGKLMAFYDDNGISIDGHTEGWFTDDTGLRFEAYGWHVIRGIDGHDSEAVRKAIEEARSVTDKPSLLMCKTVIGFGSPNKAGTHDAHGAALGNEEIALTRKQLGWNYPPFEIPADIYAAWDAKAAGQEKEQAWNQKFAAYREAFPELAKEYERRTTSQLPANWQAESQKYIEQLQANPANIASRKASQNAIESFGKLLPEYLGGSADLAPSNLTMWSGSKPINEDPAGNYIHYGVREFGMTAIANGLALHGGFLPYTATFLMFVEYARNAARMAALMKIRQVLVYTHDSIGLGEDGPTHQPVEQLASLRTTPNMSTWRPCDQVESAVAWKYAIERQEGPSALIFSRQNLTQQPRSAEQLANVARGGYILKDSEGQPELILIATGSEVSLAVDAADKLTAEGRKVRVVSMPSTDTFDKQDAAYRESVLPAAVSARVAVEAGIADYWYKYTGLNGAIVGMTTFGESAPADLLFKEFGFTVDNVVAKAKAIL</sequence>
<feature type="binding site" evidence="15">
    <location>
        <position position="156"/>
    </location>
    <ligand>
        <name>thiamine diphosphate</name>
        <dbReference type="ChEBI" id="CHEBI:58937"/>
    </ligand>
</feature>
<feature type="binding site" evidence="14">
    <location>
        <position position="473"/>
    </location>
    <ligand>
        <name>substrate</name>
    </ligand>
</feature>
<dbReference type="FunFam" id="3.40.50.970:FF:000003">
    <property type="entry name" value="Transketolase"/>
    <property type="match status" value="1"/>
</dbReference>
<comment type="cofactor">
    <cofactor evidence="2">
        <name>Co(2+)</name>
        <dbReference type="ChEBI" id="CHEBI:48828"/>
    </cofactor>
</comment>
<keyword evidence="8 18" id="KW-0106">Calcium</keyword>
<evidence type="ECO:0000256" key="5">
    <source>
        <dbReference type="ARBA" id="ARBA00013152"/>
    </source>
</evidence>
<comment type="cofactor">
    <cofactor evidence="1">
        <name>Ca(2+)</name>
        <dbReference type="ChEBI" id="CHEBI:29108"/>
    </cofactor>
</comment>
<reference evidence="20" key="1">
    <citation type="submission" date="2014-12" db="EMBL/GenBank/DDBJ databases">
        <title>The draft genome of the Tatumella morbirosei type strain, LMG23360T isolated from pineapple rot.</title>
        <authorList>
            <person name="Smits T.H."/>
            <person name="Palmer M."/>
            <person name="Venter S.N."/>
            <person name="Duffy B."/>
            <person name="Steenkamp E.T."/>
            <person name="Chan W.Y."/>
            <person name="Coutinho T.A."/>
            <person name="Coetzee M.P."/>
            <person name="De Maayer P."/>
        </authorList>
    </citation>
    <scope>NUCLEOTIDE SEQUENCE [LARGE SCALE GENOMIC DNA]</scope>
    <source>
        <strain evidence="20">LMG 23360</strain>
    </source>
</reference>
<dbReference type="InterPro" id="IPR009014">
    <property type="entry name" value="Transketo_C/PFOR_II"/>
</dbReference>
<feature type="domain" description="Transketolase-like pyrimidine-binding" evidence="19">
    <location>
        <begin position="355"/>
        <end position="526"/>
    </location>
</feature>
<name>A0A095UKG1_9GAMM</name>
<dbReference type="InterPro" id="IPR020826">
    <property type="entry name" value="Transketolase_BS"/>
</dbReference>
<dbReference type="GO" id="GO:0009052">
    <property type="term" value="P:pentose-phosphate shunt, non-oxidative branch"/>
    <property type="evidence" value="ECO:0007669"/>
    <property type="project" value="UniProtKB-ARBA"/>
</dbReference>
<keyword evidence="6 18" id="KW-0808">Transferase</keyword>
<feature type="active site" description="Proton donor" evidence="13">
    <location>
        <position position="411"/>
    </location>
</feature>
<dbReference type="EC" id="2.2.1.1" evidence="5 12"/>
<dbReference type="InterPro" id="IPR055152">
    <property type="entry name" value="Transketolase-like_C_2"/>
</dbReference>
<evidence type="ECO:0000256" key="10">
    <source>
        <dbReference type="ARBA" id="ARBA00023052"/>
    </source>
</evidence>
<keyword evidence="10 15" id="KW-0786">Thiamine pyrophosphate</keyword>
<dbReference type="GO" id="GO:0004802">
    <property type="term" value="F:transketolase activity"/>
    <property type="evidence" value="ECO:0007669"/>
    <property type="project" value="UniProtKB-UniRule"/>
</dbReference>
<dbReference type="AlphaFoldDB" id="A0A095UKG1"/>